<reference evidence="1" key="1">
    <citation type="submission" date="2022-08" db="EMBL/GenBank/DDBJ databases">
        <authorList>
            <person name="Giroux E."/>
            <person name="Giroux E."/>
        </authorList>
    </citation>
    <scope>NUCLEOTIDE SEQUENCE</scope>
    <source>
        <strain evidence="1">H1091258</strain>
    </source>
</reference>
<dbReference type="InterPro" id="IPR015943">
    <property type="entry name" value="WD40/YVTN_repeat-like_dom_sf"/>
</dbReference>
<dbReference type="AlphaFoldDB" id="A0A9W4S320"/>
<dbReference type="InterPro" id="IPR036322">
    <property type="entry name" value="WD40_repeat_dom_sf"/>
</dbReference>
<dbReference type="Gene3D" id="2.130.10.10">
    <property type="entry name" value="YVTN repeat-like/Quinoprotein amine dehydrogenase"/>
    <property type="match status" value="2"/>
</dbReference>
<organism evidence="1 2">
    <name type="scientific">Colletotrichum noveboracense</name>
    <dbReference type="NCBI Taxonomy" id="2664923"/>
    <lineage>
        <taxon>Eukaryota</taxon>
        <taxon>Fungi</taxon>
        <taxon>Dikarya</taxon>
        <taxon>Ascomycota</taxon>
        <taxon>Pezizomycotina</taxon>
        <taxon>Sordariomycetes</taxon>
        <taxon>Hypocreomycetidae</taxon>
        <taxon>Glomerellales</taxon>
        <taxon>Glomerellaceae</taxon>
        <taxon>Colletotrichum</taxon>
        <taxon>Colletotrichum gloeosporioides species complex</taxon>
    </lineage>
</organism>
<dbReference type="PANTHER" id="PTHR19879">
    <property type="entry name" value="TRANSCRIPTION INITIATION FACTOR TFIID"/>
    <property type="match status" value="1"/>
</dbReference>
<keyword evidence="2" id="KW-1185">Reference proteome</keyword>
<dbReference type="EMBL" id="CAMGZC010001239">
    <property type="protein sequence ID" value="CAI0652070.1"/>
    <property type="molecule type" value="Genomic_DNA"/>
</dbReference>
<protein>
    <submittedName>
        <fullName evidence="1">Uncharacterized protein</fullName>
    </submittedName>
</protein>
<dbReference type="SUPFAM" id="SSF50978">
    <property type="entry name" value="WD40 repeat-like"/>
    <property type="match status" value="1"/>
</dbReference>
<accession>A0A9W4S320</accession>
<evidence type="ECO:0000313" key="1">
    <source>
        <dbReference type="EMBL" id="CAI0652070.1"/>
    </source>
</evidence>
<evidence type="ECO:0000313" key="2">
    <source>
        <dbReference type="Proteomes" id="UP001152533"/>
    </source>
</evidence>
<comment type="caution">
    <text evidence="1">The sequence shown here is derived from an EMBL/GenBank/DDBJ whole genome shotgun (WGS) entry which is preliminary data.</text>
</comment>
<proteinExistence type="predicted"/>
<dbReference type="PANTHER" id="PTHR19879:SF9">
    <property type="entry name" value="TRANSCRIPTION INITIATION FACTOR TFIID SUBUNIT 5"/>
    <property type="match status" value="1"/>
</dbReference>
<dbReference type="Proteomes" id="UP001152533">
    <property type="component" value="Unassembled WGS sequence"/>
</dbReference>
<name>A0A9W4S320_9PEZI</name>
<sequence length="250" mass="27614">MLLSATFSNGAKLWDLTDGMDLNVTPVSQEDQFIYTMALSPDGTQLAVLSGSGLKIWDASTGQSLQELKEWKASDSGASVTFSSNGNLLAKISEGNGNVAEIWNVSLEFSPDNATLAILTKDIISLWDVGEGTCRVAYKSPDNFYALNEVRFSETRSHLLPYNWEDDNRAIRWESKTAAGPKEIEVAPLEEIHVAGYSTENHCSWVQKNGKNIIWIPPEYRTNTCVTWGPMMALGHESGRVAILRFTDFA</sequence>
<gene>
    <name evidence="1" type="ORF">CGXH109_LOCUS113295</name>
</gene>